<comment type="subcellular location">
    <subcellularLocation>
        <location evidence="1">Membrane</location>
        <topology evidence="1">Multi-pass membrane protein</topology>
    </subcellularLocation>
</comment>
<reference evidence="6" key="1">
    <citation type="journal article" date="2020" name="Nature">
        <title>Giant virus diversity and host interactions through global metagenomics.</title>
        <authorList>
            <person name="Schulz F."/>
            <person name="Roux S."/>
            <person name="Paez-Espino D."/>
            <person name="Jungbluth S."/>
            <person name="Walsh D.A."/>
            <person name="Denef V.J."/>
            <person name="McMahon K.D."/>
            <person name="Konstantinidis K.T."/>
            <person name="Eloe-Fadrosh E.A."/>
            <person name="Kyrpides N.C."/>
            <person name="Woyke T."/>
        </authorList>
    </citation>
    <scope>NUCLEOTIDE SEQUENCE</scope>
    <source>
        <strain evidence="6">GVMAG-M-3300023179-86</strain>
    </source>
</reference>
<dbReference type="InterPro" id="IPR044878">
    <property type="entry name" value="UbiA_sf"/>
</dbReference>
<feature type="transmembrane region" description="Helical" evidence="5">
    <location>
        <begin position="109"/>
        <end position="127"/>
    </location>
</feature>
<evidence type="ECO:0000256" key="5">
    <source>
        <dbReference type="SAM" id="Phobius"/>
    </source>
</evidence>
<keyword evidence="3 5" id="KW-1133">Transmembrane helix</keyword>
<keyword evidence="4 5" id="KW-0472">Membrane</keyword>
<dbReference type="GO" id="GO:0016020">
    <property type="term" value="C:membrane"/>
    <property type="evidence" value="ECO:0007669"/>
    <property type="project" value="UniProtKB-SubCell"/>
</dbReference>
<dbReference type="InterPro" id="IPR050475">
    <property type="entry name" value="Prenyltransferase_related"/>
</dbReference>
<accession>A0A6C0H9N4</accession>
<evidence type="ECO:0000256" key="4">
    <source>
        <dbReference type="ARBA" id="ARBA00023136"/>
    </source>
</evidence>
<name>A0A6C0H9N4_9ZZZZ</name>
<sequence length="360" mass="41620">MNIFCLLTLLCFTNVVSTSSYLYMKKNMSDKFSFLYKFTHLYKPHPIIKNENHYLNILQEKNPQHIFLSKIKSYLRLIRYKNIIPTLGLSYTGAFLVNPSFYTIITSKNLLISTLIIIGTMSSSMIMNDLFDMKIDKINNPTRPLITGEVSEKEAHILNTAILLGVEFLNLLCLPRKFQNIIHLVLFSLFIYTPKIKKMTFLKNVYCASIVSFASYFSAMVYSASLSSHSIQNIVLLKLFSQTLFLGSLFNEILLDIRDREGDYVNNIRTLPVIYGNSNALMVASGILKMNFMWNMYRMTELFGLRNVLFVPFIFLPMMYGVKKIRSYDYKQEVVIETTHVGTKSLLLVLLYYCFMAKNG</sequence>
<dbReference type="PANTHER" id="PTHR42723:SF1">
    <property type="entry name" value="CHLOROPHYLL SYNTHASE, CHLOROPLASTIC"/>
    <property type="match status" value="1"/>
</dbReference>
<feature type="transmembrane region" description="Helical" evidence="5">
    <location>
        <begin position="334"/>
        <end position="355"/>
    </location>
</feature>
<feature type="transmembrane region" description="Helical" evidence="5">
    <location>
        <begin position="205"/>
        <end position="225"/>
    </location>
</feature>
<feature type="transmembrane region" description="Helical" evidence="5">
    <location>
        <begin position="303"/>
        <end position="322"/>
    </location>
</feature>
<feature type="transmembrane region" description="Helical" evidence="5">
    <location>
        <begin position="83"/>
        <end position="102"/>
    </location>
</feature>
<dbReference type="Gene3D" id="1.10.357.140">
    <property type="entry name" value="UbiA prenyltransferase"/>
    <property type="match status" value="1"/>
</dbReference>
<dbReference type="Pfam" id="PF01040">
    <property type="entry name" value="UbiA"/>
    <property type="match status" value="1"/>
</dbReference>
<keyword evidence="2 5" id="KW-0812">Transmembrane</keyword>
<proteinExistence type="predicted"/>
<evidence type="ECO:0000256" key="2">
    <source>
        <dbReference type="ARBA" id="ARBA00022692"/>
    </source>
</evidence>
<evidence type="ECO:0000313" key="6">
    <source>
        <dbReference type="EMBL" id="QHT77321.1"/>
    </source>
</evidence>
<dbReference type="AlphaFoldDB" id="A0A6C0H9N4"/>
<dbReference type="InterPro" id="IPR000537">
    <property type="entry name" value="UbiA_prenyltransferase"/>
</dbReference>
<evidence type="ECO:0000256" key="3">
    <source>
        <dbReference type="ARBA" id="ARBA00022989"/>
    </source>
</evidence>
<protein>
    <recommendedName>
        <fullName evidence="7">UbiA prenyltransferase family protein</fullName>
    </recommendedName>
</protein>
<dbReference type="GO" id="GO:0016765">
    <property type="term" value="F:transferase activity, transferring alkyl or aryl (other than methyl) groups"/>
    <property type="evidence" value="ECO:0007669"/>
    <property type="project" value="InterPro"/>
</dbReference>
<evidence type="ECO:0008006" key="7">
    <source>
        <dbReference type="Google" id="ProtNLM"/>
    </source>
</evidence>
<dbReference type="EMBL" id="MN739917">
    <property type="protein sequence ID" value="QHT77321.1"/>
    <property type="molecule type" value="Genomic_DNA"/>
</dbReference>
<evidence type="ECO:0000256" key="1">
    <source>
        <dbReference type="ARBA" id="ARBA00004141"/>
    </source>
</evidence>
<organism evidence="6">
    <name type="scientific">viral metagenome</name>
    <dbReference type="NCBI Taxonomy" id="1070528"/>
    <lineage>
        <taxon>unclassified sequences</taxon>
        <taxon>metagenomes</taxon>
        <taxon>organismal metagenomes</taxon>
    </lineage>
</organism>
<dbReference type="PANTHER" id="PTHR42723">
    <property type="entry name" value="CHLOROPHYLL SYNTHASE"/>
    <property type="match status" value="1"/>
</dbReference>